<dbReference type="Gene3D" id="1.25.40.20">
    <property type="entry name" value="Ankyrin repeat-containing domain"/>
    <property type="match status" value="1"/>
</dbReference>
<dbReference type="OrthoDB" id="5986190at2759"/>
<dbReference type="CDD" id="cd00180">
    <property type="entry name" value="PKc"/>
    <property type="match status" value="1"/>
</dbReference>
<dbReference type="Gene3D" id="1.10.510.10">
    <property type="entry name" value="Transferase(Phosphotransferase) domain 1"/>
    <property type="match status" value="1"/>
</dbReference>
<gene>
    <name evidence="5" type="ORF">FBEOM_13236</name>
</gene>
<dbReference type="GO" id="GO:0005524">
    <property type="term" value="F:ATP binding"/>
    <property type="evidence" value="ECO:0007669"/>
    <property type="project" value="UniProtKB-KW"/>
</dbReference>
<dbReference type="PANTHER" id="PTHR44329">
    <property type="entry name" value="SERINE/THREONINE-PROTEIN KINASE TNNI3K-RELATED"/>
    <property type="match status" value="1"/>
</dbReference>
<proteinExistence type="inferred from homology"/>
<comment type="similarity">
    <text evidence="1">Belongs to the protein kinase superfamily. TKL Ser/Thr protein kinase family.</text>
</comment>
<dbReference type="SUPFAM" id="SSF56112">
    <property type="entry name" value="Protein kinase-like (PK-like)"/>
    <property type="match status" value="1"/>
</dbReference>
<dbReference type="InterPro" id="IPR036770">
    <property type="entry name" value="Ankyrin_rpt-contain_sf"/>
</dbReference>
<dbReference type="GO" id="GO:0004674">
    <property type="term" value="F:protein serine/threonine kinase activity"/>
    <property type="evidence" value="ECO:0007669"/>
    <property type="project" value="TreeGrafter"/>
</dbReference>
<protein>
    <submittedName>
        <fullName evidence="5">Serine threonine kinase</fullName>
    </submittedName>
</protein>
<evidence type="ECO:0000256" key="1">
    <source>
        <dbReference type="ARBA" id="ARBA00005843"/>
    </source>
</evidence>
<dbReference type="Pfam" id="PF00023">
    <property type="entry name" value="Ank"/>
    <property type="match status" value="1"/>
</dbReference>
<comment type="caution">
    <text evidence="5">The sequence shown here is derived from an EMBL/GenBank/DDBJ whole genome shotgun (WGS) entry which is preliminary data.</text>
</comment>
<evidence type="ECO:0000313" key="5">
    <source>
        <dbReference type="EMBL" id="KAF4332963.1"/>
    </source>
</evidence>
<dbReference type="SMART" id="SM00220">
    <property type="entry name" value="S_TKc"/>
    <property type="match status" value="1"/>
</dbReference>
<dbReference type="InterPro" id="IPR002110">
    <property type="entry name" value="Ankyrin_rpt"/>
</dbReference>
<dbReference type="PANTHER" id="PTHR44329:SF298">
    <property type="entry name" value="MIXED LINEAGE KINASE DOMAIN-LIKE PROTEIN"/>
    <property type="match status" value="1"/>
</dbReference>
<evidence type="ECO:0000313" key="6">
    <source>
        <dbReference type="Proteomes" id="UP000730481"/>
    </source>
</evidence>
<evidence type="ECO:0000256" key="3">
    <source>
        <dbReference type="ARBA" id="ARBA00022840"/>
    </source>
</evidence>
<evidence type="ECO:0000256" key="2">
    <source>
        <dbReference type="ARBA" id="ARBA00022741"/>
    </source>
</evidence>
<dbReference type="PROSITE" id="PS50011">
    <property type="entry name" value="PROTEIN_KINASE_DOM"/>
    <property type="match status" value="1"/>
</dbReference>
<name>A0A9P5A7D9_9HYPO</name>
<keyword evidence="5" id="KW-0808">Transferase</keyword>
<dbReference type="InterPro" id="IPR000719">
    <property type="entry name" value="Prot_kinase_dom"/>
</dbReference>
<dbReference type="SUPFAM" id="SSF48403">
    <property type="entry name" value="Ankyrin repeat"/>
    <property type="match status" value="1"/>
</dbReference>
<feature type="domain" description="Protein kinase" evidence="4">
    <location>
        <begin position="43"/>
        <end position="344"/>
    </location>
</feature>
<keyword evidence="3" id="KW-0067">ATP-binding</keyword>
<keyword evidence="5" id="KW-0418">Kinase</keyword>
<dbReference type="Proteomes" id="UP000730481">
    <property type="component" value="Unassembled WGS sequence"/>
</dbReference>
<evidence type="ECO:0000259" key="4">
    <source>
        <dbReference type="PROSITE" id="PS50011"/>
    </source>
</evidence>
<dbReference type="InterPro" id="IPR051681">
    <property type="entry name" value="Ser/Thr_Kinases-Pseudokinases"/>
</dbReference>
<dbReference type="SMART" id="SM00248">
    <property type="entry name" value="ANK"/>
    <property type="match status" value="6"/>
</dbReference>
<dbReference type="EMBL" id="PVQB02000932">
    <property type="protein sequence ID" value="KAF4332963.1"/>
    <property type="molecule type" value="Genomic_DNA"/>
</dbReference>
<dbReference type="InterPro" id="IPR011009">
    <property type="entry name" value="Kinase-like_dom_sf"/>
</dbReference>
<dbReference type="InterPro" id="IPR008271">
    <property type="entry name" value="Ser/Thr_kinase_AS"/>
</dbReference>
<dbReference type="PROSITE" id="PS00108">
    <property type="entry name" value="PROTEIN_KINASE_ST"/>
    <property type="match status" value="1"/>
</dbReference>
<sequence>MSWLNSASNSRIWMTALGIPGDDPYRSKNTATEMRNSHVPKLFRESTKVGHVGNGGVFDVSLYEHNSTLYAVKKARKDYPGGGKIAFQEIQVVSKLLLRHHTNIIDIRGWDWSDDQLPVLFTYFAEQRTLRDFLQRSKSISGTIKRHFAIDIASGIHALHAADIAHGDIKLINTLVFPDPRVAGSWIAKVSDFSHSVFGLSLRRQTSYLGTVLYNAPEVRDRNSHIPSHELIRCESFSYGLLLWEILSDGEEYINPAWIGGEPEMEGTARRERFLQRLPKNGLLNLALSFLCSKTGCLSGVDMTLFYNVFEMTLKDNPAYRKDLATIATRLDCSDRANIVHSSADSSLEKINVWANHEKQDFDPWQKEPWLSKEQFVGELQDNLSNPRQPNHAEFHFLLSRCYTEGYGVSRSLPTAVHHLVEAANLGSIDAIWVLEAYRGRLPGHEDFNSRPACLGNESQSSVLTAIREVVEMVGMVTSKSLEESSYCSTSEVTAGVEFPTYLYAWNGKSALYTHEREFTAQLGDGKTKFSWLRGANGAREIAIRAKHYGVLVCNVNVHYATLLSPNTTAPFLEVCASLGIESYLGKEQLGALQDSQFTDASYRSQGQFYLRLLVIAARHGQWALIKYLIKLMREIYSEKRPENPPQIETENGESPLHYLASLKASHEERLAYIRDLQDLGHDFNGILTARSWLLPFGIELYGTPLQVAIRCKCLRTVKALVEAGADVSLSYGDAPPPLILATSLHCSLIVDYLLDISSGARKAIDSLGAPTKKGWFEHLFPEVEGDCRLHNFIATTRLFIDRFLTPDENGYSAWKYQDLDGSPLLEAVRKGQKNLRIFAALIKLGLGPHSFQGRWKLLDLILCQEKKDPFRVQLLQLLLSRRDIERAIAFVGSLDSPESHGSKWIDGWADFFQHIIRGNCGHILGLPLMHFLVQNGDIEIINLILTFYRHAAPGLVSQKNSKGLTPFHLAILQNKKPLFWVLVDPVISKLRAMDMEFSKRSIRDVAQEEIDTMMSRKRVKKLCTRWGMSWDIWKATFDLNLTYRGPEWQVLQLIATREASKRRAQATFNTHGFKKFAHEACIHSAFTRGNQLEISRELEKYAVWTLEWEEYGLNKAEDICVLMNVVRMEAVTAGRNRLRKARKVALSSQSPWWAPKEFVKLYDTQGMLGKSASEMIYDAYCRLERATPSWLEVPKDQGHRIGVECMREWFERGYRTDHGYQICRDWPLHQLSKNQGPCCRVTEVEGRMSLLNKISK</sequence>
<accession>A0A9P5A7D9</accession>
<reference evidence="5" key="1">
    <citation type="journal article" date="2017" name="Mycologia">
        <title>Fusarium algeriense, sp. nov., a novel toxigenic crown rot pathogen of durum wheat from Algeria is nested in the Fusarium burgessii species complex.</title>
        <authorList>
            <person name="Laraba I."/>
            <person name="Keddad A."/>
            <person name="Boureghda H."/>
            <person name="Abdallah N."/>
            <person name="Vaughan M.M."/>
            <person name="Proctor R.H."/>
            <person name="Busman M."/>
            <person name="O'Donnell K."/>
        </authorList>
    </citation>
    <scope>NUCLEOTIDE SEQUENCE</scope>
    <source>
        <strain evidence="5">NRRL 25174</strain>
    </source>
</reference>
<keyword evidence="6" id="KW-1185">Reference proteome</keyword>
<dbReference type="AlphaFoldDB" id="A0A9P5A7D9"/>
<keyword evidence="2" id="KW-0547">Nucleotide-binding</keyword>
<organism evidence="5 6">
    <name type="scientific">Fusarium beomiforme</name>
    <dbReference type="NCBI Taxonomy" id="44412"/>
    <lineage>
        <taxon>Eukaryota</taxon>
        <taxon>Fungi</taxon>
        <taxon>Dikarya</taxon>
        <taxon>Ascomycota</taxon>
        <taxon>Pezizomycotina</taxon>
        <taxon>Sordariomycetes</taxon>
        <taxon>Hypocreomycetidae</taxon>
        <taxon>Hypocreales</taxon>
        <taxon>Nectriaceae</taxon>
        <taxon>Fusarium</taxon>
        <taxon>Fusarium burgessii species complex</taxon>
    </lineage>
</organism>
<reference evidence="5" key="2">
    <citation type="submission" date="2020-02" db="EMBL/GenBank/DDBJ databases">
        <title>Identification and distribution of gene clusters putatively required for synthesis of sphingolipid metabolism inhibitors in phylogenetically diverse species of the filamentous fungus Fusarium.</title>
        <authorList>
            <person name="Kim H.-S."/>
            <person name="Busman M."/>
            <person name="Brown D.W."/>
            <person name="Divon H."/>
            <person name="Uhlig S."/>
            <person name="Proctor R.H."/>
        </authorList>
    </citation>
    <scope>NUCLEOTIDE SEQUENCE</scope>
    <source>
        <strain evidence="5">NRRL 25174</strain>
    </source>
</reference>
<dbReference type="Pfam" id="PF00069">
    <property type="entry name" value="Pkinase"/>
    <property type="match status" value="1"/>
</dbReference>